<dbReference type="GO" id="GO:0019877">
    <property type="term" value="P:diaminopimelate biosynthetic process"/>
    <property type="evidence" value="ECO:0007669"/>
    <property type="project" value="UniProtKB-KW"/>
</dbReference>
<organism evidence="17 18">
    <name type="scientific">Pseudoalteromonas tunicata D2</name>
    <dbReference type="NCBI Taxonomy" id="87626"/>
    <lineage>
        <taxon>Bacteria</taxon>
        <taxon>Pseudomonadati</taxon>
        <taxon>Pseudomonadota</taxon>
        <taxon>Gammaproteobacteria</taxon>
        <taxon>Alteromonadales</taxon>
        <taxon>Pseudoalteromonadaceae</taxon>
        <taxon>Pseudoalteromonas</taxon>
    </lineage>
</organism>
<protein>
    <recommendedName>
        <fullName evidence="6 15">Succinyl-diaminopimelate desuccinylase</fullName>
        <ecNumber evidence="5 15">3.5.1.18</ecNumber>
    </recommendedName>
</protein>
<comment type="cofactor">
    <cofactor evidence="1">
        <name>Zn(2+)</name>
        <dbReference type="ChEBI" id="CHEBI:29105"/>
    </cofactor>
</comment>
<evidence type="ECO:0000256" key="6">
    <source>
        <dbReference type="ARBA" id="ARBA00022391"/>
    </source>
</evidence>
<dbReference type="GO" id="GO:0009014">
    <property type="term" value="F:succinyl-diaminopimelate desuccinylase activity"/>
    <property type="evidence" value="ECO:0007669"/>
    <property type="project" value="UniProtKB-UniRule"/>
</dbReference>
<comment type="similarity">
    <text evidence="3">Belongs to the peptidase M20A family. DapE subfamily.</text>
</comment>
<dbReference type="InterPro" id="IPR005941">
    <property type="entry name" value="DapE_proteobac"/>
</dbReference>
<evidence type="ECO:0000256" key="15">
    <source>
        <dbReference type="NCBIfam" id="TIGR01246"/>
    </source>
</evidence>
<keyword evidence="8" id="KW-0479">Metal-binding</keyword>
<evidence type="ECO:0000256" key="12">
    <source>
        <dbReference type="ARBA" id="ARBA00023154"/>
    </source>
</evidence>
<keyword evidence="9" id="KW-0378">Hydrolase</keyword>
<dbReference type="HOGENOM" id="CLU_021802_4_0_6"/>
<evidence type="ECO:0000256" key="14">
    <source>
        <dbReference type="ARBA" id="ARBA00051301"/>
    </source>
</evidence>
<dbReference type="UniPathway" id="UPA00034">
    <property type="reaction ID" value="UER00021"/>
</dbReference>
<dbReference type="EMBL" id="AAOH01000002">
    <property type="protein sequence ID" value="EAR29445.1"/>
    <property type="molecule type" value="Genomic_DNA"/>
</dbReference>
<dbReference type="Gene3D" id="3.30.70.360">
    <property type="match status" value="1"/>
</dbReference>
<dbReference type="Pfam" id="PF07687">
    <property type="entry name" value="M20_dimer"/>
    <property type="match status" value="1"/>
</dbReference>
<dbReference type="NCBIfam" id="NF009557">
    <property type="entry name" value="PRK13009.1"/>
    <property type="match status" value="1"/>
</dbReference>
<dbReference type="SUPFAM" id="SSF53187">
    <property type="entry name" value="Zn-dependent exopeptidases"/>
    <property type="match status" value="1"/>
</dbReference>
<dbReference type="PANTHER" id="PTHR43808:SF31">
    <property type="entry name" value="N-ACETYL-L-CITRULLINE DEACETYLASE"/>
    <property type="match status" value="1"/>
</dbReference>
<keyword evidence="10" id="KW-0862">Zinc</keyword>
<dbReference type="Proteomes" id="UP000006201">
    <property type="component" value="Unassembled WGS sequence"/>
</dbReference>
<dbReference type="OrthoDB" id="9809784at2"/>
<dbReference type="GO" id="GO:0006526">
    <property type="term" value="P:L-arginine biosynthetic process"/>
    <property type="evidence" value="ECO:0007669"/>
    <property type="project" value="TreeGrafter"/>
</dbReference>
<dbReference type="GO" id="GO:0046872">
    <property type="term" value="F:metal ion binding"/>
    <property type="evidence" value="ECO:0007669"/>
    <property type="project" value="UniProtKB-KW"/>
</dbReference>
<dbReference type="EC" id="3.5.1.18" evidence="5 15"/>
<comment type="catalytic activity">
    <reaction evidence="14">
        <text>N-succinyl-(2S,6S)-2,6-diaminopimelate + H2O = (2S,6S)-2,6-diaminopimelate + succinate</text>
        <dbReference type="Rhea" id="RHEA:22608"/>
        <dbReference type="ChEBI" id="CHEBI:15377"/>
        <dbReference type="ChEBI" id="CHEBI:30031"/>
        <dbReference type="ChEBI" id="CHEBI:57609"/>
        <dbReference type="ChEBI" id="CHEBI:58087"/>
        <dbReference type="EC" id="3.5.1.18"/>
    </reaction>
</comment>
<dbReference type="Pfam" id="PF01546">
    <property type="entry name" value="Peptidase_M20"/>
    <property type="match status" value="1"/>
</dbReference>
<evidence type="ECO:0000256" key="5">
    <source>
        <dbReference type="ARBA" id="ARBA00011921"/>
    </source>
</evidence>
<dbReference type="InterPro" id="IPR036264">
    <property type="entry name" value="Bact_exopeptidase_dim_dom"/>
</dbReference>
<comment type="subunit">
    <text evidence="4">Homodimer.</text>
</comment>
<dbReference type="InterPro" id="IPR050072">
    <property type="entry name" value="Peptidase_M20A"/>
</dbReference>
<evidence type="ECO:0000256" key="10">
    <source>
        <dbReference type="ARBA" id="ARBA00022833"/>
    </source>
</evidence>
<dbReference type="Gene3D" id="3.40.630.10">
    <property type="entry name" value="Zn peptidases"/>
    <property type="match status" value="2"/>
</dbReference>
<proteinExistence type="inferred from homology"/>
<evidence type="ECO:0000259" key="16">
    <source>
        <dbReference type="Pfam" id="PF07687"/>
    </source>
</evidence>
<evidence type="ECO:0000256" key="7">
    <source>
        <dbReference type="ARBA" id="ARBA00022605"/>
    </source>
</evidence>
<dbReference type="InterPro" id="IPR002933">
    <property type="entry name" value="Peptidase_M20"/>
</dbReference>
<dbReference type="PANTHER" id="PTHR43808">
    <property type="entry name" value="ACETYLORNITHINE DEACETYLASE"/>
    <property type="match status" value="1"/>
</dbReference>
<dbReference type="PROSITE" id="PS00758">
    <property type="entry name" value="ARGE_DAPE_CPG2_1"/>
    <property type="match status" value="1"/>
</dbReference>
<evidence type="ECO:0000256" key="8">
    <source>
        <dbReference type="ARBA" id="ARBA00022723"/>
    </source>
</evidence>
<keyword evidence="11" id="KW-0220">Diaminopimelate biosynthesis</keyword>
<dbReference type="eggNOG" id="COG0624">
    <property type="taxonomic scope" value="Bacteria"/>
</dbReference>
<evidence type="ECO:0000256" key="13">
    <source>
        <dbReference type="ARBA" id="ARBA00023285"/>
    </source>
</evidence>
<dbReference type="SUPFAM" id="SSF55031">
    <property type="entry name" value="Bacterial exopeptidase dimerisation domain"/>
    <property type="match status" value="1"/>
</dbReference>
<dbReference type="RefSeq" id="WP_009837319.1">
    <property type="nucleotide sequence ID" value="NZ_AAOH01000002.1"/>
</dbReference>
<dbReference type="NCBIfam" id="TIGR01246">
    <property type="entry name" value="dapE_proteo"/>
    <property type="match status" value="1"/>
</dbReference>
<comment type="pathway">
    <text evidence="2">Amino-acid biosynthesis; L-lysine biosynthesis via DAP pathway; LL-2,6-diaminopimelate from (S)-tetrahydrodipicolinate (succinylase route): step 3/3.</text>
</comment>
<dbReference type="InterPro" id="IPR011650">
    <property type="entry name" value="Peptidase_M20_dimer"/>
</dbReference>
<evidence type="ECO:0000256" key="3">
    <source>
        <dbReference type="ARBA" id="ARBA00006746"/>
    </source>
</evidence>
<gene>
    <name evidence="17" type="ORF">PTD2_11534</name>
</gene>
<dbReference type="AlphaFoldDB" id="A4C641"/>
<keyword evidence="12" id="KW-0457">Lysine biosynthesis</keyword>
<evidence type="ECO:0000256" key="2">
    <source>
        <dbReference type="ARBA" id="ARBA00005130"/>
    </source>
</evidence>
<evidence type="ECO:0000256" key="1">
    <source>
        <dbReference type="ARBA" id="ARBA00001947"/>
    </source>
</evidence>
<evidence type="ECO:0000256" key="11">
    <source>
        <dbReference type="ARBA" id="ARBA00022915"/>
    </source>
</evidence>
<evidence type="ECO:0000313" key="17">
    <source>
        <dbReference type="EMBL" id="EAR29445.1"/>
    </source>
</evidence>
<keyword evidence="7" id="KW-0028">Amino-acid biosynthesis</keyword>
<evidence type="ECO:0000256" key="4">
    <source>
        <dbReference type="ARBA" id="ARBA00011738"/>
    </source>
</evidence>
<dbReference type="InterPro" id="IPR001261">
    <property type="entry name" value="ArgE/DapE_CS"/>
</dbReference>
<dbReference type="GO" id="GO:0009089">
    <property type="term" value="P:lysine biosynthetic process via diaminopimelate"/>
    <property type="evidence" value="ECO:0007669"/>
    <property type="project" value="UniProtKB-UniRule"/>
</dbReference>
<name>A4C641_9GAMM</name>
<dbReference type="STRING" id="87626.PTD2_11534"/>
<keyword evidence="18" id="KW-1185">Reference proteome</keyword>
<evidence type="ECO:0000256" key="9">
    <source>
        <dbReference type="ARBA" id="ARBA00022801"/>
    </source>
</evidence>
<comment type="caution">
    <text evidence="17">The sequence shown here is derived from an EMBL/GenBank/DDBJ whole genome shotgun (WGS) entry which is preliminary data.</text>
</comment>
<accession>A4C641</accession>
<evidence type="ECO:0000313" key="18">
    <source>
        <dbReference type="Proteomes" id="UP000006201"/>
    </source>
</evidence>
<feature type="domain" description="Peptidase M20 dimerisation" evidence="16">
    <location>
        <begin position="184"/>
        <end position="284"/>
    </location>
</feature>
<dbReference type="GO" id="GO:0008777">
    <property type="term" value="F:acetylornithine deacetylase activity"/>
    <property type="evidence" value="ECO:0007669"/>
    <property type="project" value="TreeGrafter"/>
</dbReference>
<reference evidence="17 18" key="1">
    <citation type="submission" date="2006-02" db="EMBL/GenBank/DDBJ databases">
        <authorList>
            <person name="Moran M.A."/>
            <person name="Kjelleberg S."/>
            <person name="Egan S."/>
            <person name="Saunders N."/>
            <person name="Thomas T."/>
            <person name="Ferriera S."/>
            <person name="Johnson J."/>
            <person name="Kravitz S."/>
            <person name="Halpern A."/>
            <person name="Remington K."/>
            <person name="Beeson K."/>
            <person name="Tran B."/>
            <person name="Rogers Y.-H."/>
            <person name="Friedman R."/>
            <person name="Venter J.C."/>
        </authorList>
    </citation>
    <scope>NUCLEOTIDE SEQUENCE [LARGE SCALE GENOMIC DNA]</scope>
    <source>
        <strain evidence="17 18">D2</strain>
    </source>
</reference>
<keyword evidence="13" id="KW-0170">Cobalt</keyword>
<sequence>MQSIQSQLPCSEVARYLQQLIQFKSITPNDAGALAWLSEKLVLLDFEITWLEQEGVRNFIAKRTFGEGPNIGFCGHVDVVPANNKGWYSEPFSGQIIDQHIYGRGAADMKGAIAAMLRACELWLAQPYPQSGSFYWLITSDEEGEAEFGTKMMLAHLAEQGITLDACLVGEPSCENKIGDTIKNGRRGALSGHLAVYGKAGHVAYPELASNAAHQISEVMQQLLAIDWQKDNEGSKTSLQITDLNVPNPFDNLVPAVAELRFNIRYSHSYQSNDIHWLINQAVGKCAINYQLTWQRPCEAYYNGGAKLNGVDYMQLLEASIVQCCQIYPALSTSGGTSDGRFFSAESTQVFEFGLRNFSIHQVNERVALHELEELTAIYCDFLHRALRA</sequence>